<sequence length="393" mass="45487">MNFVFVSLQRINTDRESTSTSLAKELARQNHQVLYVNHPLDRRTLLKKERDPYTNEHIRKIKEGEPSLVKIGENLWELNPAKTLESINWIPNTTIFRLFNKLNNLRFGAEIREAVRQLQFGSFILINDKDIFRSFYLKEILKPSLYVYLDRDYTLGFDYWKRHGITLEPELMKKSDAIVCNSLDFTKNASKYNPRSFYIGNGGDLSLFNKNNAGPVPPELRDLPRPVIGYVGLLTAQRLDIELIRKTALNSRGSVVLIGAEDEIFSKSDLHNLKNVYFIEKKHTREIPSYINAFDVCINPQVINKITIGNFPLKIIEYLAMGKPVVAISTNTMREVFSEHCYLSEDHDGFIENIETALRENNTQLESERMEYAQNFSWENIVKRLTGIICSLN</sequence>
<evidence type="ECO:0000313" key="2">
    <source>
        <dbReference type="Proteomes" id="UP000245647"/>
    </source>
</evidence>
<dbReference type="Proteomes" id="UP000245647">
    <property type="component" value="Unassembled WGS sequence"/>
</dbReference>
<dbReference type="RefSeq" id="WP_109414453.1">
    <property type="nucleotide sequence ID" value="NZ_QEAS01000002.1"/>
</dbReference>
<dbReference type="PANTHER" id="PTHR12526">
    <property type="entry name" value="GLYCOSYLTRANSFERASE"/>
    <property type="match status" value="1"/>
</dbReference>
<dbReference type="Gene3D" id="3.40.50.2000">
    <property type="entry name" value="Glycogen Phosphorylase B"/>
    <property type="match status" value="1"/>
</dbReference>
<keyword evidence="1" id="KW-0808">Transferase</keyword>
<protein>
    <submittedName>
        <fullName evidence="1">Group 1 glycosyl transferase</fullName>
    </submittedName>
</protein>
<dbReference type="AlphaFoldDB" id="A0A2U2PL91"/>
<name>A0A2U2PL91_9SPHI</name>
<dbReference type="Pfam" id="PF13692">
    <property type="entry name" value="Glyco_trans_1_4"/>
    <property type="match status" value="1"/>
</dbReference>
<dbReference type="OrthoDB" id="9816564at2"/>
<proteinExistence type="predicted"/>
<evidence type="ECO:0000313" key="1">
    <source>
        <dbReference type="EMBL" id="PWG82175.1"/>
    </source>
</evidence>
<accession>A0A2U2PL91</accession>
<keyword evidence="2" id="KW-1185">Reference proteome</keyword>
<organism evidence="1 2">
    <name type="scientific">Pararcticibacter amylolyticus</name>
    <dbReference type="NCBI Taxonomy" id="2173175"/>
    <lineage>
        <taxon>Bacteria</taxon>
        <taxon>Pseudomonadati</taxon>
        <taxon>Bacteroidota</taxon>
        <taxon>Sphingobacteriia</taxon>
        <taxon>Sphingobacteriales</taxon>
        <taxon>Sphingobacteriaceae</taxon>
        <taxon>Pararcticibacter</taxon>
    </lineage>
</organism>
<comment type="caution">
    <text evidence="1">The sequence shown here is derived from an EMBL/GenBank/DDBJ whole genome shotgun (WGS) entry which is preliminary data.</text>
</comment>
<dbReference type="EMBL" id="QEAS01000002">
    <property type="protein sequence ID" value="PWG82175.1"/>
    <property type="molecule type" value="Genomic_DNA"/>
</dbReference>
<reference evidence="1 2" key="1">
    <citation type="submission" date="2018-04" db="EMBL/GenBank/DDBJ databases">
        <title>Pedobacter chongqingensis sp. nov., isolated from a rottenly hemp rope.</title>
        <authorList>
            <person name="Cai Y."/>
        </authorList>
    </citation>
    <scope>NUCLEOTIDE SEQUENCE [LARGE SCALE GENOMIC DNA]</scope>
    <source>
        <strain evidence="1 2">FJ4-8</strain>
    </source>
</reference>
<dbReference type="SUPFAM" id="SSF53756">
    <property type="entry name" value="UDP-Glycosyltransferase/glycogen phosphorylase"/>
    <property type="match status" value="1"/>
</dbReference>
<gene>
    <name evidence="1" type="ORF">DDR33_03945</name>
</gene>
<dbReference type="Gene3D" id="3.40.50.11010">
    <property type="match status" value="1"/>
</dbReference>
<dbReference type="PANTHER" id="PTHR12526:SF630">
    <property type="entry name" value="GLYCOSYLTRANSFERASE"/>
    <property type="match status" value="1"/>
</dbReference>
<dbReference type="GO" id="GO:0016740">
    <property type="term" value="F:transferase activity"/>
    <property type="evidence" value="ECO:0007669"/>
    <property type="project" value="UniProtKB-KW"/>
</dbReference>